<dbReference type="GO" id="GO:0032259">
    <property type="term" value="P:methylation"/>
    <property type="evidence" value="ECO:0007669"/>
    <property type="project" value="UniProtKB-KW"/>
</dbReference>
<dbReference type="EMBL" id="CP126114">
    <property type="protein sequence ID" value="WHY84709.1"/>
    <property type="molecule type" value="Genomic_DNA"/>
</dbReference>
<dbReference type="Proteomes" id="UP001178288">
    <property type="component" value="Chromosome"/>
</dbReference>
<evidence type="ECO:0000313" key="4">
    <source>
        <dbReference type="Proteomes" id="UP001178288"/>
    </source>
</evidence>
<dbReference type="SUPFAM" id="SSF53335">
    <property type="entry name" value="S-adenosyl-L-methionine-dependent methyltransferases"/>
    <property type="match status" value="1"/>
</dbReference>
<dbReference type="PANTHER" id="PTHR12049:SF7">
    <property type="entry name" value="PROTEIN ARGININE METHYLTRANSFERASE NDUFAF7, MITOCHONDRIAL"/>
    <property type="match status" value="1"/>
</dbReference>
<dbReference type="PANTHER" id="PTHR12049">
    <property type="entry name" value="PROTEIN ARGININE METHYLTRANSFERASE NDUFAF7, MITOCHONDRIAL"/>
    <property type="match status" value="1"/>
</dbReference>
<dbReference type="RefSeq" id="WP_066090037.1">
    <property type="nucleotide sequence ID" value="NZ_CP126114.1"/>
</dbReference>
<evidence type="ECO:0000313" key="3">
    <source>
        <dbReference type="EMBL" id="WHY84709.1"/>
    </source>
</evidence>
<dbReference type="AlphaFoldDB" id="A0AA95MJ01"/>
<gene>
    <name evidence="3" type="ORF">QNH39_18920</name>
</gene>
<dbReference type="InterPro" id="IPR029063">
    <property type="entry name" value="SAM-dependent_MTases_sf"/>
</dbReference>
<dbReference type="Pfam" id="PF02636">
    <property type="entry name" value="Methyltransf_28"/>
    <property type="match status" value="1"/>
</dbReference>
<keyword evidence="1 3" id="KW-0489">Methyltransferase</keyword>
<evidence type="ECO:0000256" key="2">
    <source>
        <dbReference type="ARBA" id="ARBA00022679"/>
    </source>
</evidence>
<proteinExistence type="predicted"/>
<name>A0AA95MJ01_9BACI</name>
<protein>
    <submittedName>
        <fullName evidence="3">SAM-dependent methyltransferase</fullName>
        <ecNumber evidence="3">2.1.1.-</ecNumber>
    </submittedName>
</protein>
<dbReference type="Gene3D" id="3.40.50.12710">
    <property type="match status" value="1"/>
</dbReference>
<keyword evidence="2 3" id="KW-0808">Transferase</keyword>
<evidence type="ECO:0000256" key="1">
    <source>
        <dbReference type="ARBA" id="ARBA00022603"/>
    </source>
</evidence>
<sequence length="364" mass="41899">MITYLQRLIANSPTKLISYADYIGAVLYHPEYGYYMKDKQKVGRQGDFITTSNISDVYGRLIAKWFSSVCEKTNLPPVFCEIGGGNGRFAKAFLQEWHESIKTPLQYILVEASPYHRKLQRELLMPGYSVVQVERLDEIKEFEGAIFSNELFDALPVHVVELVNGQLFEVMVGCDAEELFEQKIRLKNPAIISFIEESKIELKEMQRIEIPLAMVKMLQEISKTLTKGMVVTADYGYTNEEWKDPLRAKGSLRGYYQHKMMDNVLESPGEMDITTHIHFDYLIQKGEQVDLKLVTKLRQDEFLLKAGILKELENHYDPNPFSAVSKRNRAIRSLIMPAGMSSYFHIIIQQKGIEISESDVFTEK</sequence>
<dbReference type="EC" id="2.1.1.-" evidence="3"/>
<dbReference type="InterPro" id="IPR003788">
    <property type="entry name" value="NDUFAF7"/>
</dbReference>
<dbReference type="KEGG" id="nnv:QNH39_18920"/>
<reference evidence="3" key="1">
    <citation type="submission" date="2023-05" db="EMBL/GenBank/DDBJ databases">
        <title>Comparative genomics of Bacillaceae isolates and their secondary metabolite potential.</title>
        <authorList>
            <person name="Song L."/>
            <person name="Nielsen L.J."/>
            <person name="Mohite O."/>
            <person name="Xu X."/>
            <person name="Weber T."/>
            <person name="Kovacs A.T."/>
        </authorList>
    </citation>
    <scope>NUCLEOTIDE SEQUENCE</scope>
    <source>
        <strain evidence="3">XLM17</strain>
    </source>
</reference>
<dbReference type="GO" id="GO:0035243">
    <property type="term" value="F:protein-arginine omega-N symmetric methyltransferase activity"/>
    <property type="evidence" value="ECO:0007669"/>
    <property type="project" value="TreeGrafter"/>
</dbReference>
<organism evidence="3 4">
    <name type="scientific">Neobacillus novalis</name>
    <dbReference type="NCBI Taxonomy" id="220687"/>
    <lineage>
        <taxon>Bacteria</taxon>
        <taxon>Bacillati</taxon>
        <taxon>Bacillota</taxon>
        <taxon>Bacilli</taxon>
        <taxon>Bacillales</taxon>
        <taxon>Bacillaceae</taxon>
        <taxon>Neobacillus</taxon>
    </lineage>
</organism>
<dbReference type="InterPro" id="IPR038375">
    <property type="entry name" value="NDUFAF7_sf"/>
</dbReference>
<keyword evidence="4" id="KW-1185">Reference proteome</keyword>
<accession>A0AA95MJ01</accession>